<keyword evidence="8 9" id="KW-0694">RNA-binding</keyword>
<dbReference type="PANTHER" id="PTHR46173">
    <property type="entry name" value="CCA TRNA NUCLEOTIDYLTRANSFERASE 1, MITOCHONDRIAL"/>
    <property type="match status" value="1"/>
</dbReference>
<proteinExistence type="inferred from homology"/>
<dbReference type="Gene3D" id="3.30.460.10">
    <property type="entry name" value="Beta Polymerase, domain 2"/>
    <property type="match status" value="1"/>
</dbReference>
<keyword evidence="5" id="KW-0479">Metal-binding</keyword>
<dbReference type="InterPro" id="IPR043519">
    <property type="entry name" value="NT_sf"/>
</dbReference>
<dbReference type="PANTHER" id="PTHR46173:SF1">
    <property type="entry name" value="CCA TRNA NUCLEOTIDYLTRANSFERASE 1, MITOCHONDRIAL"/>
    <property type="match status" value="1"/>
</dbReference>
<evidence type="ECO:0000259" key="10">
    <source>
        <dbReference type="Pfam" id="PF01743"/>
    </source>
</evidence>
<comment type="similarity">
    <text evidence="9">Belongs to the tRNA nucleotidyltransferase/poly(A) polymerase family.</text>
</comment>
<keyword evidence="6" id="KW-0547">Nucleotide-binding</keyword>
<dbReference type="NCBIfam" id="NF009814">
    <property type="entry name" value="PRK13299.1"/>
    <property type="match status" value="1"/>
</dbReference>
<keyword evidence="4 13" id="KW-0548">Nucleotidyltransferase</keyword>
<name>A0ABS7D0F1_9BACL</name>
<dbReference type="GO" id="GO:0004810">
    <property type="term" value="F:CCA tRNA nucleotidyltransferase activity"/>
    <property type="evidence" value="ECO:0007669"/>
    <property type="project" value="UniProtKB-EC"/>
</dbReference>
<dbReference type="Pfam" id="PF13735">
    <property type="entry name" value="tRNA_NucTran2_2"/>
    <property type="match status" value="1"/>
</dbReference>
<evidence type="ECO:0000313" key="13">
    <source>
        <dbReference type="EMBL" id="MBW7473410.1"/>
    </source>
</evidence>
<feature type="domain" description="Poly A polymerase head" evidence="10">
    <location>
        <begin position="26"/>
        <end position="144"/>
    </location>
</feature>
<dbReference type="RefSeq" id="WP_219870642.1">
    <property type="nucleotide sequence ID" value="NZ_JAHZIJ010000001.1"/>
</dbReference>
<dbReference type="InterPro" id="IPR002646">
    <property type="entry name" value="PolA_pol_head_dom"/>
</dbReference>
<dbReference type="Gene3D" id="1.10.246.80">
    <property type="match status" value="1"/>
</dbReference>
<accession>A0ABS7D0F1</accession>
<dbReference type="Proteomes" id="UP000812277">
    <property type="component" value="Unassembled WGS sequence"/>
</dbReference>
<sequence length="459" mass="51224">MDWNKALQGALPVLQLLESHGYEAVFVGGCVRDTWIGRELKDVDIATSATPQQVMEVFPHTIPTGLKHGTVTVIQDGEAYEITTYRTESGYEQFRRPKEVAFVTSLEADLERRDFTINAMAMRPDGTIVDPFGGMQDMERRTLRCVGDSDARFQEDALRMVRAIRFAAEFGMSIASDTWRALIRHRTLLSYVAMERVGAEADKMMGGKNPLLAMRWMAASGLLAHTKRELPPRLLRADTLLNDASASDEVNVSDRSFCILNTVDALPEVDNRWSALCLACSLTDEETAELFHQLRYSLARMQHVSAVVRVHFRMRCKATEGEADGQLRLLWTSTLLSEGKQASLAWLGIMRVIPALLLARQEADSQDNGLPVELEARLDKLALWLGEMPVWSVKDLAVGGRDLLQVLGRPAGPWMSGLLNDLVRAVAERRIPNDRDQLLAYAASMNEAVRANRADKESP</sequence>
<feature type="domain" description="CCA-adding enzyme C-terminal" evidence="12">
    <location>
        <begin position="269"/>
        <end position="441"/>
    </location>
</feature>
<feature type="domain" description="tRNA nucleotidyltransferase/poly(A) polymerase RNA and SrmB- binding" evidence="11">
    <location>
        <begin position="171"/>
        <end position="229"/>
    </location>
</feature>
<evidence type="ECO:0000256" key="5">
    <source>
        <dbReference type="ARBA" id="ARBA00022723"/>
    </source>
</evidence>
<keyword evidence="3" id="KW-0819">tRNA processing</keyword>
<gene>
    <name evidence="13" type="ORF">K0T92_01470</name>
</gene>
<dbReference type="SUPFAM" id="SSF81891">
    <property type="entry name" value="Poly A polymerase C-terminal region-like"/>
    <property type="match status" value="1"/>
</dbReference>
<dbReference type="CDD" id="cd05398">
    <property type="entry name" value="NT_ClassII-CCAase"/>
    <property type="match status" value="1"/>
</dbReference>
<dbReference type="InterPro" id="IPR032828">
    <property type="entry name" value="PolyA_RNA-bd"/>
</dbReference>
<dbReference type="SUPFAM" id="SSF81301">
    <property type="entry name" value="Nucleotidyltransferase"/>
    <property type="match status" value="1"/>
</dbReference>
<evidence type="ECO:0000256" key="6">
    <source>
        <dbReference type="ARBA" id="ARBA00022741"/>
    </source>
</evidence>
<protein>
    <submittedName>
        <fullName evidence="13">CCA tRNA nucleotidyltransferase</fullName>
        <ecNumber evidence="13">2.7.7.72</ecNumber>
    </submittedName>
</protein>
<evidence type="ECO:0000256" key="2">
    <source>
        <dbReference type="ARBA" id="ARBA00022679"/>
    </source>
</evidence>
<evidence type="ECO:0000259" key="12">
    <source>
        <dbReference type="Pfam" id="PF13735"/>
    </source>
</evidence>
<keyword evidence="2 9" id="KW-0808">Transferase</keyword>
<dbReference type="Pfam" id="PF12627">
    <property type="entry name" value="PolyA_pol_RNAbd"/>
    <property type="match status" value="1"/>
</dbReference>
<comment type="cofactor">
    <cofactor evidence="1">
        <name>Mg(2+)</name>
        <dbReference type="ChEBI" id="CHEBI:18420"/>
    </cofactor>
</comment>
<evidence type="ECO:0000256" key="9">
    <source>
        <dbReference type="RuleBase" id="RU003953"/>
    </source>
</evidence>
<keyword evidence="7" id="KW-0460">Magnesium</keyword>
<evidence type="ECO:0000256" key="1">
    <source>
        <dbReference type="ARBA" id="ARBA00001946"/>
    </source>
</evidence>
<evidence type="ECO:0000259" key="11">
    <source>
        <dbReference type="Pfam" id="PF12627"/>
    </source>
</evidence>
<evidence type="ECO:0000256" key="3">
    <source>
        <dbReference type="ARBA" id="ARBA00022694"/>
    </source>
</evidence>
<comment type="caution">
    <text evidence="13">The sequence shown here is derived from an EMBL/GenBank/DDBJ whole genome shotgun (WGS) entry which is preliminary data.</text>
</comment>
<organism evidence="13 14">
    <name type="scientific">Paenibacillus oenotherae</name>
    <dbReference type="NCBI Taxonomy" id="1435645"/>
    <lineage>
        <taxon>Bacteria</taxon>
        <taxon>Bacillati</taxon>
        <taxon>Bacillota</taxon>
        <taxon>Bacilli</taxon>
        <taxon>Bacillales</taxon>
        <taxon>Paenibacillaceae</taxon>
        <taxon>Paenibacillus</taxon>
    </lineage>
</organism>
<evidence type="ECO:0000256" key="4">
    <source>
        <dbReference type="ARBA" id="ARBA00022695"/>
    </source>
</evidence>
<reference evidence="13 14" key="1">
    <citation type="submission" date="2021-07" db="EMBL/GenBank/DDBJ databases">
        <title>Paenibacillus radiodurans sp. nov., isolated from the southeastern edge of Tengger Desert.</title>
        <authorList>
            <person name="Zhang G."/>
        </authorList>
    </citation>
    <scope>NUCLEOTIDE SEQUENCE [LARGE SCALE GENOMIC DNA]</scope>
    <source>
        <strain evidence="13 14">DT7-4</strain>
    </source>
</reference>
<evidence type="ECO:0000256" key="8">
    <source>
        <dbReference type="ARBA" id="ARBA00022884"/>
    </source>
</evidence>
<dbReference type="Gene3D" id="1.10.3090.10">
    <property type="entry name" value="cca-adding enzyme, domain 2"/>
    <property type="match status" value="1"/>
</dbReference>
<dbReference type="Pfam" id="PF01743">
    <property type="entry name" value="PolyA_pol"/>
    <property type="match status" value="1"/>
</dbReference>
<dbReference type="InterPro" id="IPR032810">
    <property type="entry name" value="CCA-adding_enz_C"/>
</dbReference>
<evidence type="ECO:0000256" key="7">
    <source>
        <dbReference type="ARBA" id="ARBA00022842"/>
    </source>
</evidence>
<evidence type="ECO:0000313" key="14">
    <source>
        <dbReference type="Proteomes" id="UP000812277"/>
    </source>
</evidence>
<dbReference type="InterPro" id="IPR050264">
    <property type="entry name" value="Bact_CCA-adding_enz_type3_sf"/>
</dbReference>
<keyword evidence="14" id="KW-1185">Reference proteome</keyword>
<dbReference type="EC" id="2.7.7.72" evidence="13"/>
<dbReference type="EMBL" id="JAHZIJ010000001">
    <property type="protein sequence ID" value="MBW7473410.1"/>
    <property type="molecule type" value="Genomic_DNA"/>
</dbReference>